<dbReference type="AlphaFoldDB" id="A0AAV1TLP2"/>
<protein>
    <submittedName>
        <fullName evidence="1">Uncharacterized protein</fullName>
    </submittedName>
</protein>
<dbReference type="Proteomes" id="UP001162060">
    <property type="component" value="Unassembled WGS sequence"/>
</dbReference>
<sequence length="47" mass="5139">MGHESNYSNEVTGDGVELPLRNVNYEAVAASAARVDFAVDAREREDN</sequence>
<name>A0AAV1TLP2_9STRA</name>
<organism evidence="1 2">
    <name type="scientific">Peronospora matthiolae</name>
    <dbReference type="NCBI Taxonomy" id="2874970"/>
    <lineage>
        <taxon>Eukaryota</taxon>
        <taxon>Sar</taxon>
        <taxon>Stramenopiles</taxon>
        <taxon>Oomycota</taxon>
        <taxon>Peronosporomycetes</taxon>
        <taxon>Peronosporales</taxon>
        <taxon>Peronosporaceae</taxon>
        <taxon>Peronospora</taxon>
    </lineage>
</organism>
<comment type="caution">
    <text evidence="1">The sequence shown here is derived from an EMBL/GenBank/DDBJ whole genome shotgun (WGS) entry which is preliminary data.</text>
</comment>
<accession>A0AAV1TLP2</accession>
<evidence type="ECO:0000313" key="2">
    <source>
        <dbReference type="Proteomes" id="UP001162060"/>
    </source>
</evidence>
<dbReference type="EMBL" id="CAKLBY020000068">
    <property type="protein sequence ID" value="CAK7923301.1"/>
    <property type="molecule type" value="Genomic_DNA"/>
</dbReference>
<proteinExistence type="predicted"/>
<evidence type="ECO:0000313" key="1">
    <source>
        <dbReference type="EMBL" id="CAK7923301.1"/>
    </source>
</evidence>
<gene>
    <name evidence="1" type="ORF">PM001_LOCUS8451</name>
</gene>
<reference evidence="1" key="1">
    <citation type="submission" date="2024-01" db="EMBL/GenBank/DDBJ databases">
        <authorList>
            <person name="Webb A."/>
        </authorList>
    </citation>
    <scope>NUCLEOTIDE SEQUENCE</scope>
    <source>
        <strain evidence="1">Pm1</strain>
    </source>
</reference>